<organism evidence="5">
    <name type="scientific">Ignisphaera aggregans</name>
    <dbReference type="NCBI Taxonomy" id="334771"/>
    <lineage>
        <taxon>Archaea</taxon>
        <taxon>Thermoproteota</taxon>
        <taxon>Thermoprotei</taxon>
        <taxon>Desulfurococcales</taxon>
        <taxon>Desulfurococcaceae</taxon>
        <taxon>Ignisphaera</taxon>
    </lineage>
</organism>
<evidence type="ECO:0000259" key="1">
    <source>
        <dbReference type="Pfam" id="PF07944"/>
    </source>
</evidence>
<evidence type="ECO:0000313" key="5">
    <source>
        <dbReference type="EMBL" id="HGQ64605.1"/>
    </source>
</evidence>
<keyword evidence="5" id="KW-0378">Hydrolase</keyword>
<comment type="caution">
    <text evidence="5">The sequence shown here is derived from an EMBL/GenBank/DDBJ whole genome shotgun (WGS) entry which is preliminary data.</text>
</comment>
<gene>
    <name evidence="5" type="ORF">ENU08_05115</name>
    <name evidence="4" type="ORF">ENU41_02890</name>
</gene>
<sequence length="646" mass="73986">MIKLVSSIHVVDVRNSTYARLTPIPLNKVRVIDSFWGPRLRQLVSTTLKSQLNYIRLSGRIDNFVAVAKGTKCCFKGKHVYDESEVYKWIEGASYALVHNFDEELYKEVVQLVDIIVDAQQPDGYLNTYVILNNKERWKDLKHSHELYTAGHLIQAALATKRCFKDNKLFKVALKYADLLVNEFGYGKLETADGHPNAEMALVELFRETRDTKYLDLAKFYIDVRGYGYVSKFTESVSPISAGGDVKILDHKPLRELDDVVGVHAVRALYLFCGATDVYMENGDKTLIDALTRLWSRITSRKMYITGGLGSRTKGEAFGGDYELPNDTAYCETCAAVAGVMWAWRMFLASGDPEYMDTLETILYNAALASISIDGLKYFRANPLEDLLAYHERQPWLESACCPPNIARLLAYIPNMVYAISKNERKIYVNLFIGSTAEIDLSGSNVKIFLETSYPWYGEVKLKIMPDKVDEFAIALRVPSWGNGAEVRINKDEPLKTQPGRYLEVIRKWDYGDEVELRIPIRSTFVVSHPKVKVNHGRIAIKRGPLIYCVENIDLDYDLEYLVVDPDSSLKEYTVKNQGLLKDIVVVEGEGLLMDEGNWRNNLYKGIEEHRSPQYRRVTFKAIPYFYWNNRGKTKMMVWLKSRKWL</sequence>
<feature type="domain" description="Non-reducing end beta-L-arabinofuranosidase-like GH127 catalytic" evidence="1">
    <location>
        <begin position="28"/>
        <end position="414"/>
    </location>
</feature>
<accession>A0A7C4NKY2</accession>
<dbReference type="GO" id="GO:0016787">
    <property type="term" value="F:hydrolase activity"/>
    <property type="evidence" value="ECO:0007669"/>
    <property type="project" value="UniProtKB-KW"/>
</dbReference>
<dbReference type="Pfam" id="PF07944">
    <property type="entry name" value="Beta-AFase-like_GH127_cat"/>
    <property type="match status" value="1"/>
</dbReference>
<dbReference type="Pfam" id="PF20736">
    <property type="entry name" value="Glyco_hydro127M"/>
    <property type="match status" value="1"/>
</dbReference>
<dbReference type="PANTHER" id="PTHR43465:SF2">
    <property type="entry name" value="DUF1680 DOMAIN PROTEIN (AFU_ORTHOLOGUE AFUA_1G08910)"/>
    <property type="match status" value="1"/>
</dbReference>
<feature type="domain" description="Non-reducing end beta-L-arabinofuranosidase-like GH127 middle" evidence="2">
    <location>
        <begin position="426"/>
        <end position="520"/>
    </location>
</feature>
<dbReference type="InterPro" id="IPR012878">
    <property type="entry name" value="Beta-AFase-like_GH127_cat"/>
</dbReference>
<dbReference type="PANTHER" id="PTHR43465">
    <property type="entry name" value="DUF1680 DOMAIN PROTEIN (AFU_ORTHOLOGUE AFUA_1G08910)"/>
    <property type="match status" value="1"/>
</dbReference>
<protein>
    <submittedName>
        <fullName evidence="5">Glycoside hydrolase family 127 protein</fullName>
    </submittedName>
</protein>
<evidence type="ECO:0000313" key="4">
    <source>
        <dbReference type="EMBL" id="HGQ35607.1"/>
    </source>
</evidence>
<feature type="domain" description="Non-reducing end beta-L-arabinofuranosidase-like GH127 C-terminal" evidence="3">
    <location>
        <begin position="525"/>
        <end position="641"/>
    </location>
</feature>
<dbReference type="InterPro" id="IPR049046">
    <property type="entry name" value="Beta-AFase-like_GH127_middle"/>
</dbReference>
<dbReference type="EMBL" id="DTCK01000014">
    <property type="protein sequence ID" value="HGQ35607.1"/>
    <property type="molecule type" value="Genomic_DNA"/>
</dbReference>
<name>A0A7C4NKY2_9CREN</name>
<proteinExistence type="predicted"/>
<evidence type="ECO:0000259" key="3">
    <source>
        <dbReference type="Pfam" id="PF20737"/>
    </source>
</evidence>
<dbReference type="Pfam" id="PF20737">
    <property type="entry name" value="Glyco_hydro127C"/>
    <property type="match status" value="1"/>
</dbReference>
<dbReference type="EMBL" id="DTBD01000041">
    <property type="protein sequence ID" value="HGQ64605.1"/>
    <property type="molecule type" value="Genomic_DNA"/>
</dbReference>
<dbReference type="InterPro" id="IPR008928">
    <property type="entry name" value="6-hairpin_glycosidase_sf"/>
</dbReference>
<dbReference type="GO" id="GO:0005975">
    <property type="term" value="P:carbohydrate metabolic process"/>
    <property type="evidence" value="ECO:0007669"/>
    <property type="project" value="InterPro"/>
</dbReference>
<evidence type="ECO:0000259" key="2">
    <source>
        <dbReference type="Pfam" id="PF20736"/>
    </source>
</evidence>
<reference evidence="5" key="1">
    <citation type="journal article" date="2020" name="mSystems">
        <title>Genome- and Community-Level Interaction Insights into Carbon Utilization and Element Cycling Functions of Hydrothermarchaeota in Hydrothermal Sediment.</title>
        <authorList>
            <person name="Zhou Z."/>
            <person name="Liu Y."/>
            <person name="Xu W."/>
            <person name="Pan J."/>
            <person name="Luo Z.H."/>
            <person name="Li M."/>
        </authorList>
    </citation>
    <scope>NUCLEOTIDE SEQUENCE [LARGE SCALE GENOMIC DNA]</scope>
    <source>
        <strain evidence="5">SpSt-637</strain>
        <strain evidence="4">SpSt-667</strain>
    </source>
</reference>
<dbReference type="SUPFAM" id="SSF48208">
    <property type="entry name" value="Six-hairpin glycosidases"/>
    <property type="match status" value="1"/>
</dbReference>
<dbReference type="InterPro" id="IPR049049">
    <property type="entry name" value="Beta-AFase-like_GH127_C"/>
</dbReference>
<dbReference type="InterPro" id="IPR049174">
    <property type="entry name" value="Beta-AFase-like"/>
</dbReference>
<dbReference type="AlphaFoldDB" id="A0A7C4NKY2"/>